<accession>A0A9P0G311</accession>
<dbReference type="Gene3D" id="3.40.390.10">
    <property type="entry name" value="Collagenase (Catalytic Domain)"/>
    <property type="match status" value="1"/>
</dbReference>
<evidence type="ECO:0000313" key="6">
    <source>
        <dbReference type="Proteomes" id="UP001153714"/>
    </source>
</evidence>
<evidence type="ECO:0000313" key="5">
    <source>
        <dbReference type="EMBL" id="CAH0764621.1"/>
    </source>
</evidence>
<feature type="binding site" evidence="2">
    <location>
        <position position="205"/>
    </location>
    <ligand>
        <name>Zn(2+)</name>
        <dbReference type="ChEBI" id="CHEBI:29105"/>
        <note>catalytic</note>
    </ligand>
</feature>
<dbReference type="PANTHER" id="PTHR11905:SF159">
    <property type="entry name" value="ADAM METALLOPROTEASE"/>
    <property type="match status" value="1"/>
</dbReference>
<evidence type="ECO:0000256" key="1">
    <source>
        <dbReference type="ARBA" id="ARBA00023049"/>
    </source>
</evidence>
<dbReference type="AlphaFoldDB" id="A0A9P0G311"/>
<keyword evidence="3" id="KW-0732">Signal</keyword>
<evidence type="ECO:0000256" key="3">
    <source>
        <dbReference type="SAM" id="SignalP"/>
    </source>
</evidence>
<dbReference type="SUPFAM" id="SSF55486">
    <property type="entry name" value="Metalloproteases ('zincins'), catalytic domain"/>
    <property type="match status" value="1"/>
</dbReference>
<dbReference type="Proteomes" id="UP001153714">
    <property type="component" value="Chromosome 8"/>
</dbReference>
<evidence type="ECO:0000259" key="4">
    <source>
        <dbReference type="PROSITE" id="PS50215"/>
    </source>
</evidence>
<organism evidence="5 6">
    <name type="scientific">Diatraea saccharalis</name>
    <name type="common">sugarcane borer</name>
    <dbReference type="NCBI Taxonomy" id="40085"/>
    <lineage>
        <taxon>Eukaryota</taxon>
        <taxon>Metazoa</taxon>
        <taxon>Ecdysozoa</taxon>
        <taxon>Arthropoda</taxon>
        <taxon>Hexapoda</taxon>
        <taxon>Insecta</taxon>
        <taxon>Pterygota</taxon>
        <taxon>Neoptera</taxon>
        <taxon>Endopterygota</taxon>
        <taxon>Lepidoptera</taxon>
        <taxon>Glossata</taxon>
        <taxon>Ditrysia</taxon>
        <taxon>Pyraloidea</taxon>
        <taxon>Crambidae</taxon>
        <taxon>Crambinae</taxon>
        <taxon>Diatraea</taxon>
    </lineage>
</organism>
<dbReference type="Pfam" id="PF01421">
    <property type="entry name" value="Reprolysin"/>
    <property type="match status" value="1"/>
</dbReference>
<feature type="active site" evidence="2">
    <location>
        <position position="196"/>
    </location>
</feature>
<reference evidence="5" key="2">
    <citation type="submission" date="2022-10" db="EMBL/GenBank/DDBJ databases">
        <authorList>
            <consortium name="ENA_rothamsted_submissions"/>
            <consortium name="culmorum"/>
            <person name="King R."/>
        </authorList>
    </citation>
    <scope>NUCLEOTIDE SEQUENCE</scope>
</reference>
<dbReference type="InterPro" id="IPR024079">
    <property type="entry name" value="MetalloPept_cat_dom_sf"/>
</dbReference>
<dbReference type="OrthoDB" id="10035764at2759"/>
<name>A0A9P0G311_9NEOP</name>
<feature type="domain" description="Peptidase M12B" evidence="4">
    <location>
        <begin position="45"/>
        <end position="257"/>
    </location>
</feature>
<proteinExistence type="predicted"/>
<keyword evidence="1" id="KW-0482">Metalloprotease</keyword>
<dbReference type="GO" id="GO:0046872">
    <property type="term" value="F:metal ion binding"/>
    <property type="evidence" value="ECO:0007669"/>
    <property type="project" value="UniProtKB-KW"/>
</dbReference>
<sequence>MKLNLILTLVLTANSGYCKNANNNNRRNSQESSSIEYYTKLEHRTTIPVIIHFDKALTDRLARERQIKSRKKLKEISKSILKEVESYYRHPSLNHSIHLSLLDTRFLRKNLIELDENASTYLRKYCTWQGQRKRRGQRWWYSVLLTGLDLYYLSNKGEKVRSSTGRGYLGGICAINKSCTLLEWNPKNIGFLLAHEIGHSLGMNHDGRPHNACRPRVNIMSNKYHPLRHPRSWSQCNKDDLQRFLSNRKSWCLRNLQYKTQLTRHRY</sequence>
<dbReference type="GO" id="GO:0004222">
    <property type="term" value="F:metalloendopeptidase activity"/>
    <property type="evidence" value="ECO:0007669"/>
    <property type="project" value="InterPro"/>
</dbReference>
<feature type="chain" id="PRO_5040487836" description="Peptidase M12B domain-containing protein" evidence="3">
    <location>
        <begin position="19"/>
        <end position="267"/>
    </location>
</feature>
<feature type="binding site" evidence="2">
    <location>
        <position position="195"/>
    </location>
    <ligand>
        <name>Zn(2+)</name>
        <dbReference type="ChEBI" id="CHEBI:29105"/>
        <note>catalytic</note>
    </ligand>
</feature>
<dbReference type="PANTHER" id="PTHR11905">
    <property type="entry name" value="ADAM A DISINTEGRIN AND METALLOPROTEASE DOMAIN"/>
    <property type="match status" value="1"/>
</dbReference>
<evidence type="ECO:0000256" key="2">
    <source>
        <dbReference type="PROSITE-ProRule" id="PRU00276"/>
    </source>
</evidence>
<gene>
    <name evidence="5" type="ORF">DIATSA_LOCUS13190</name>
</gene>
<dbReference type="PROSITE" id="PS50215">
    <property type="entry name" value="ADAM_MEPRO"/>
    <property type="match status" value="1"/>
</dbReference>
<keyword evidence="2" id="KW-0479">Metal-binding</keyword>
<keyword evidence="2" id="KW-0862">Zinc</keyword>
<dbReference type="InterPro" id="IPR001590">
    <property type="entry name" value="Peptidase_M12B"/>
</dbReference>
<keyword evidence="1" id="KW-0378">Hydrolase</keyword>
<reference evidence="5" key="1">
    <citation type="submission" date="2021-12" db="EMBL/GenBank/DDBJ databases">
        <authorList>
            <person name="King R."/>
        </authorList>
    </citation>
    <scope>NUCLEOTIDE SEQUENCE</scope>
</reference>
<feature type="binding site" evidence="2">
    <location>
        <position position="199"/>
    </location>
    <ligand>
        <name>Zn(2+)</name>
        <dbReference type="ChEBI" id="CHEBI:29105"/>
        <note>catalytic</note>
    </ligand>
</feature>
<keyword evidence="1" id="KW-0645">Protease</keyword>
<feature type="signal peptide" evidence="3">
    <location>
        <begin position="1"/>
        <end position="18"/>
    </location>
</feature>
<dbReference type="GO" id="GO:0006508">
    <property type="term" value="P:proteolysis"/>
    <property type="evidence" value="ECO:0007669"/>
    <property type="project" value="InterPro"/>
</dbReference>
<comment type="caution">
    <text evidence="2">Lacks conserved residue(s) required for the propagation of feature annotation.</text>
</comment>
<dbReference type="EMBL" id="OU893339">
    <property type="protein sequence ID" value="CAH0764621.1"/>
    <property type="molecule type" value="Genomic_DNA"/>
</dbReference>
<keyword evidence="6" id="KW-1185">Reference proteome</keyword>
<protein>
    <recommendedName>
        <fullName evidence="4">Peptidase M12B domain-containing protein</fullName>
    </recommendedName>
</protein>